<keyword evidence="2" id="KW-1188">Viral release from host cell</keyword>
<keyword evidence="15" id="KW-0917">Virion maturation</keyword>
<protein>
    <recommendedName>
        <fullName evidence="23">Retrovirus-related Pol polyprotein from transposon TNT 1-94</fullName>
    </recommendedName>
</protein>
<dbReference type="GO" id="GO:0003887">
    <property type="term" value="F:DNA-directed DNA polymerase activity"/>
    <property type="evidence" value="ECO:0007669"/>
    <property type="project" value="UniProtKB-KW"/>
</dbReference>
<dbReference type="InterPro" id="IPR013103">
    <property type="entry name" value="RVT_2"/>
</dbReference>
<keyword evidence="10" id="KW-0067">ATP-binding</keyword>
<dbReference type="InterPro" id="IPR036397">
    <property type="entry name" value="RNaseH_sf"/>
</dbReference>
<evidence type="ECO:0000256" key="18">
    <source>
        <dbReference type="PROSITE-ProRule" id="PRU00047"/>
    </source>
</evidence>
<dbReference type="GO" id="GO:0015074">
    <property type="term" value="P:DNA integration"/>
    <property type="evidence" value="ECO:0007669"/>
    <property type="project" value="UniProtKB-KW"/>
</dbReference>
<dbReference type="InterPro" id="IPR043502">
    <property type="entry name" value="DNA/RNA_pol_sf"/>
</dbReference>
<evidence type="ECO:0000256" key="8">
    <source>
        <dbReference type="ARBA" id="ARBA00022759"/>
    </source>
</evidence>
<dbReference type="Pfam" id="PF07727">
    <property type="entry name" value="RVT_2"/>
    <property type="match status" value="1"/>
</dbReference>
<keyword evidence="9" id="KW-0378">Hydrolase</keyword>
<dbReference type="InterPro" id="IPR036875">
    <property type="entry name" value="Znf_CCHC_sf"/>
</dbReference>
<keyword evidence="7" id="KW-0064">Aspartyl protease</keyword>
<feature type="domain" description="Integrase catalytic" evidence="21">
    <location>
        <begin position="494"/>
        <end position="663"/>
    </location>
</feature>
<evidence type="ECO:0000256" key="19">
    <source>
        <dbReference type="SAM" id="MobiDB-lite"/>
    </source>
</evidence>
<dbReference type="SUPFAM" id="SSF57756">
    <property type="entry name" value="Retrovirus zinc finger-like domains"/>
    <property type="match status" value="1"/>
</dbReference>
<evidence type="ECO:0000313" key="22">
    <source>
        <dbReference type="EnsemblMetazoa" id="Aqu2.1.22276_001"/>
    </source>
</evidence>
<feature type="compositionally biased region" description="Basic and acidic residues" evidence="19">
    <location>
        <begin position="769"/>
        <end position="785"/>
    </location>
</feature>
<dbReference type="PROSITE" id="PS50158">
    <property type="entry name" value="ZF_CCHC"/>
    <property type="match status" value="1"/>
</dbReference>
<evidence type="ECO:0000256" key="11">
    <source>
        <dbReference type="ARBA" id="ARBA00022842"/>
    </source>
</evidence>
<dbReference type="GO" id="GO:0003964">
    <property type="term" value="F:RNA-directed DNA polymerase activity"/>
    <property type="evidence" value="ECO:0007669"/>
    <property type="project" value="UniProtKB-KW"/>
</dbReference>
<dbReference type="OMA" id="AGNRYFM"/>
<evidence type="ECO:0000256" key="9">
    <source>
        <dbReference type="ARBA" id="ARBA00022801"/>
    </source>
</evidence>
<feature type="compositionally biased region" description="Acidic residues" evidence="19">
    <location>
        <begin position="757"/>
        <end position="768"/>
    </location>
</feature>
<evidence type="ECO:0000256" key="10">
    <source>
        <dbReference type="ARBA" id="ARBA00022840"/>
    </source>
</evidence>
<dbReference type="PROSITE" id="PS50994">
    <property type="entry name" value="INTEGRASE"/>
    <property type="match status" value="1"/>
</dbReference>
<organism evidence="22">
    <name type="scientific">Amphimedon queenslandica</name>
    <name type="common">Sponge</name>
    <dbReference type="NCBI Taxonomy" id="400682"/>
    <lineage>
        <taxon>Eukaryota</taxon>
        <taxon>Metazoa</taxon>
        <taxon>Porifera</taxon>
        <taxon>Demospongiae</taxon>
        <taxon>Heteroscleromorpha</taxon>
        <taxon>Haplosclerida</taxon>
        <taxon>Niphatidae</taxon>
        <taxon>Amphimedon</taxon>
    </lineage>
</organism>
<dbReference type="Pfam" id="PF00665">
    <property type="entry name" value="rve"/>
    <property type="match status" value="1"/>
</dbReference>
<dbReference type="Pfam" id="PF22936">
    <property type="entry name" value="Pol_BBD"/>
    <property type="match status" value="1"/>
</dbReference>
<keyword evidence="16" id="KW-0233">DNA recombination</keyword>
<dbReference type="GO" id="GO:0006508">
    <property type="term" value="P:proteolysis"/>
    <property type="evidence" value="ECO:0007669"/>
    <property type="project" value="UniProtKB-KW"/>
</dbReference>
<evidence type="ECO:0000256" key="1">
    <source>
        <dbReference type="ARBA" id="ARBA00002180"/>
    </source>
</evidence>
<evidence type="ECO:0000256" key="13">
    <source>
        <dbReference type="ARBA" id="ARBA00022918"/>
    </source>
</evidence>
<keyword evidence="4" id="KW-0540">Nuclease</keyword>
<evidence type="ECO:0000256" key="15">
    <source>
        <dbReference type="ARBA" id="ARBA00023113"/>
    </source>
</evidence>
<dbReference type="EnsemblMetazoa" id="Aqu2.1.22276_001">
    <property type="protein sequence ID" value="Aqu2.1.22276_001"/>
    <property type="gene ID" value="Aqu2.1.22276"/>
</dbReference>
<comment type="function">
    <text evidence="1">The aspartyl protease (PR) mediates the proteolytic cleavages of the Gag and Gag-Pol polyproteins after assembly of the VLP.</text>
</comment>
<dbReference type="InterPro" id="IPR025724">
    <property type="entry name" value="GAG-pre-integrase_dom"/>
</dbReference>
<evidence type="ECO:0000259" key="20">
    <source>
        <dbReference type="PROSITE" id="PS50158"/>
    </source>
</evidence>
<dbReference type="Pfam" id="PF25597">
    <property type="entry name" value="SH3_retrovirus"/>
    <property type="match status" value="1"/>
</dbReference>
<feature type="compositionally biased region" description="Polar residues" evidence="19">
    <location>
        <begin position="741"/>
        <end position="756"/>
    </location>
</feature>
<evidence type="ECO:0000256" key="3">
    <source>
        <dbReference type="ARBA" id="ARBA00022670"/>
    </source>
</evidence>
<dbReference type="PANTHER" id="PTHR42648">
    <property type="entry name" value="TRANSPOSASE, PUTATIVE-RELATED"/>
    <property type="match status" value="1"/>
</dbReference>
<feature type="compositionally biased region" description="Polar residues" evidence="19">
    <location>
        <begin position="266"/>
        <end position="277"/>
    </location>
</feature>
<dbReference type="PANTHER" id="PTHR42648:SF11">
    <property type="entry name" value="TRANSPOSON TY4-P GAG-POL POLYPROTEIN"/>
    <property type="match status" value="1"/>
</dbReference>
<reference evidence="22" key="1">
    <citation type="submission" date="2017-05" db="UniProtKB">
        <authorList>
            <consortium name="EnsemblMetazoa"/>
        </authorList>
    </citation>
    <scope>IDENTIFICATION</scope>
</reference>
<feature type="domain" description="CCHC-type" evidence="20">
    <location>
        <begin position="214"/>
        <end position="230"/>
    </location>
</feature>
<keyword evidence="18" id="KW-0862">Zinc</keyword>
<dbReference type="InterPro" id="IPR054722">
    <property type="entry name" value="PolX-like_BBD"/>
</dbReference>
<proteinExistence type="predicted"/>
<dbReference type="OrthoDB" id="413361at2759"/>
<dbReference type="Gene3D" id="3.30.420.10">
    <property type="entry name" value="Ribonuclease H-like superfamily/Ribonuclease H"/>
    <property type="match status" value="1"/>
</dbReference>
<keyword evidence="3" id="KW-0645">Protease</keyword>
<dbReference type="eggNOG" id="KOG0017">
    <property type="taxonomic scope" value="Eukaryota"/>
</dbReference>
<dbReference type="InterPro" id="IPR012337">
    <property type="entry name" value="RNaseH-like_sf"/>
</dbReference>
<dbReference type="GO" id="GO:0003676">
    <property type="term" value="F:nucleic acid binding"/>
    <property type="evidence" value="ECO:0007669"/>
    <property type="project" value="InterPro"/>
</dbReference>
<evidence type="ECO:0000256" key="17">
    <source>
        <dbReference type="ARBA" id="ARBA00023268"/>
    </source>
</evidence>
<keyword evidence="5" id="KW-0479">Metal-binding</keyword>
<dbReference type="Pfam" id="PF13976">
    <property type="entry name" value="gag_pre-integrs"/>
    <property type="match status" value="1"/>
</dbReference>
<evidence type="ECO:0000256" key="5">
    <source>
        <dbReference type="ARBA" id="ARBA00022723"/>
    </source>
</evidence>
<evidence type="ECO:0008006" key="23">
    <source>
        <dbReference type="Google" id="ProtNLM"/>
    </source>
</evidence>
<keyword evidence="14" id="KW-0239">DNA-directed DNA polymerase</keyword>
<keyword evidence="12" id="KW-0229">DNA integration</keyword>
<keyword evidence="8" id="KW-0255">Endonuclease</keyword>
<evidence type="ECO:0000256" key="12">
    <source>
        <dbReference type="ARBA" id="ARBA00022908"/>
    </source>
</evidence>
<sequence length="1067" mass="121086">MAESSKSAFTVSQLNGSNYGTWKIQCKMALVKDGLWGVVDNSDPVPNVSDSEDKKAKYKSKKDKALATIVLSIEPSLLYIIGEPDDPVVVWQKLADQFQKKTWANKLVLRRKLQSLKLKDGGSVQQHIREMTETFNELSVMGVAMDDEDRVVQLLASLPESYSTIVTALEANEKVPSLEVVTERLLHEERKLNERSSSSTSDGAFSMRHKRSVRCHHCHKLGHYQRNCPDRAHGGDKQKSYEPRHEHKPVAKAKGPDKRAGKHAAHSTQASTRYSSDSESECDTVGLMVSQALSVGSTNPDCWIIDSGATCHISNNRSLFVEYESLEESQSVTLGDGHTLEAVGKGVVALKLELEGGKTITGQLHDVLYVPELAYNLLSILKVTKLGKRVDFYKSHCNIIDDNERIIARGTKRGDLYYLRCRQIHQAHISDAQLTVSKEFIWHQRFGHLSESGLHMLSNQKLVDDFDYNTAKSIPLCKSCIDGKHHRSPFPKKGRTRPQNSLELVHSDICGPMKTPSLSGAKYFLTFVDDKTHYIWIYVLKQKSEAFSKFLEWKAQVELESSLKLKVLRTDNGGEYTSTEFNEYLKREGIKHELSVPKNPEQNGVAERLNRTLIEAVRAMLSSSTLPHRFWAEALSTAVYLKNRSYTKAVINMTPHEAWNGRRPSVKHLRVFGCTAYSHIPKDERSKLDPKARRCILLGYSNTTKGYRLYDTKRDRVFYSRDVIFDEMKLGFEKEQDESITESSNHFGIDLSSNQTDDAEDAVPDENDVPDHNDVPDAIDDREMNTETEGETDTVRRSHRERRRPDYYGTWIYTADAQRREPQSVTEAMTSNEREKWSEAMEREMKSIESNKVWELVELPEGKKPIGCKWVYKVKTGADGQVERYKARLVAKGFSQQYGLDYDQTFSPVARFESLRLLLALAVRNGLTVHQMDVTTAFLNGTLKEEVYMDQPEGYVEKGKEKLVCRLNHSLYGLKQAPRCWNSVLDQKLKEIGFVQTVSDPCIYKAVSGDDFIIGIYVDDILLAGKSKERMIEVKSVLSNMFEVKDLGELNYFLGIKVAQNHKDGTI</sequence>
<dbReference type="InterPro" id="IPR039537">
    <property type="entry name" value="Retrotran_Ty1/copia-like"/>
</dbReference>
<dbReference type="STRING" id="400682.A0A1X7U495"/>
<dbReference type="GO" id="GO:0005524">
    <property type="term" value="F:ATP binding"/>
    <property type="evidence" value="ECO:0007669"/>
    <property type="project" value="UniProtKB-KW"/>
</dbReference>
<dbReference type="InterPro" id="IPR001584">
    <property type="entry name" value="Integrase_cat-core"/>
</dbReference>
<dbReference type="Pfam" id="PF14223">
    <property type="entry name" value="Retrotran_gag_2"/>
    <property type="match status" value="1"/>
</dbReference>
<keyword evidence="18" id="KW-0863">Zinc-finger</keyword>
<keyword evidence="17" id="KW-0511">Multifunctional enzyme</keyword>
<feature type="region of interest" description="Disordered" evidence="19">
    <location>
        <begin position="226"/>
        <end position="278"/>
    </location>
</feature>
<name>A0A1X7U495_AMPQE</name>
<keyword evidence="6" id="KW-0547">Nucleotide-binding</keyword>
<feature type="region of interest" description="Disordered" evidence="19">
    <location>
        <begin position="736"/>
        <end position="801"/>
    </location>
</feature>
<dbReference type="InterPro" id="IPR057670">
    <property type="entry name" value="SH3_retrovirus"/>
</dbReference>
<keyword evidence="13" id="KW-0695">RNA-directed DNA polymerase</keyword>
<dbReference type="GO" id="GO:0006310">
    <property type="term" value="P:DNA recombination"/>
    <property type="evidence" value="ECO:0007669"/>
    <property type="project" value="UniProtKB-KW"/>
</dbReference>
<evidence type="ECO:0000256" key="6">
    <source>
        <dbReference type="ARBA" id="ARBA00022741"/>
    </source>
</evidence>
<dbReference type="AlphaFoldDB" id="A0A1X7U495"/>
<keyword evidence="14" id="KW-0808">Transferase</keyword>
<dbReference type="GO" id="GO:0004519">
    <property type="term" value="F:endonuclease activity"/>
    <property type="evidence" value="ECO:0007669"/>
    <property type="project" value="UniProtKB-KW"/>
</dbReference>
<evidence type="ECO:0000259" key="21">
    <source>
        <dbReference type="PROSITE" id="PS50994"/>
    </source>
</evidence>
<keyword evidence="11" id="KW-0460">Magnesium</keyword>
<dbReference type="InParanoid" id="A0A1X7U495"/>
<keyword evidence="14" id="KW-0548">Nucleotidyltransferase</keyword>
<dbReference type="SUPFAM" id="SSF53098">
    <property type="entry name" value="Ribonuclease H-like"/>
    <property type="match status" value="1"/>
</dbReference>
<dbReference type="InterPro" id="IPR001878">
    <property type="entry name" value="Znf_CCHC"/>
</dbReference>
<evidence type="ECO:0000256" key="14">
    <source>
        <dbReference type="ARBA" id="ARBA00022932"/>
    </source>
</evidence>
<feature type="compositionally biased region" description="Basic and acidic residues" evidence="19">
    <location>
        <begin position="228"/>
        <end position="259"/>
    </location>
</feature>
<evidence type="ECO:0000256" key="16">
    <source>
        <dbReference type="ARBA" id="ARBA00023172"/>
    </source>
</evidence>
<evidence type="ECO:0000256" key="4">
    <source>
        <dbReference type="ARBA" id="ARBA00022722"/>
    </source>
</evidence>
<dbReference type="GO" id="GO:0004190">
    <property type="term" value="F:aspartic-type endopeptidase activity"/>
    <property type="evidence" value="ECO:0007669"/>
    <property type="project" value="UniProtKB-KW"/>
</dbReference>
<dbReference type="GO" id="GO:0008270">
    <property type="term" value="F:zinc ion binding"/>
    <property type="evidence" value="ECO:0007669"/>
    <property type="project" value="UniProtKB-KW"/>
</dbReference>
<accession>A0A1X7U495</accession>
<dbReference type="SUPFAM" id="SSF56672">
    <property type="entry name" value="DNA/RNA polymerases"/>
    <property type="match status" value="1"/>
</dbReference>
<evidence type="ECO:0000256" key="2">
    <source>
        <dbReference type="ARBA" id="ARBA00022612"/>
    </source>
</evidence>
<evidence type="ECO:0000256" key="7">
    <source>
        <dbReference type="ARBA" id="ARBA00022750"/>
    </source>
</evidence>